<dbReference type="AlphaFoldDB" id="A0A8D8QKV0"/>
<protein>
    <submittedName>
        <fullName evidence="1">Uncharacterized protein</fullName>
    </submittedName>
</protein>
<dbReference type="EMBL" id="HBUF01436245">
    <property type="protein sequence ID" value="CAG6742496.1"/>
    <property type="molecule type" value="Transcribed_RNA"/>
</dbReference>
<dbReference type="EMBL" id="HBUF01082782">
    <property type="protein sequence ID" value="CAG6633491.1"/>
    <property type="molecule type" value="Transcribed_RNA"/>
</dbReference>
<evidence type="ECO:0000313" key="1">
    <source>
        <dbReference type="EMBL" id="CAG6633491.1"/>
    </source>
</evidence>
<reference evidence="1" key="1">
    <citation type="submission" date="2021-05" db="EMBL/GenBank/DDBJ databases">
        <authorList>
            <person name="Alioto T."/>
            <person name="Alioto T."/>
            <person name="Gomez Garrido J."/>
        </authorList>
    </citation>
    <scope>NUCLEOTIDE SEQUENCE</scope>
</reference>
<proteinExistence type="predicted"/>
<organism evidence="1">
    <name type="scientific">Cacopsylla melanoneura</name>
    <dbReference type="NCBI Taxonomy" id="428564"/>
    <lineage>
        <taxon>Eukaryota</taxon>
        <taxon>Metazoa</taxon>
        <taxon>Ecdysozoa</taxon>
        <taxon>Arthropoda</taxon>
        <taxon>Hexapoda</taxon>
        <taxon>Insecta</taxon>
        <taxon>Pterygota</taxon>
        <taxon>Neoptera</taxon>
        <taxon>Paraneoptera</taxon>
        <taxon>Hemiptera</taxon>
        <taxon>Sternorrhyncha</taxon>
        <taxon>Psylloidea</taxon>
        <taxon>Psyllidae</taxon>
        <taxon>Psyllinae</taxon>
        <taxon>Cacopsylla</taxon>
    </lineage>
</organism>
<accession>A0A8D8QKV0</accession>
<sequence>MYSVRPEQRPPTRLNHPHHLNHFDLDHPQHEDYDYLLLLRRYFDSLHFQPEDHPLLLLLLLPNDGSFVALYSVGTLHLNLIHYHFLQEVQQQIVDYHQQGKVAPHKAHVLHLQQKLDLNVLALVMTALLVENL</sequence>
<name>A0A8D8QKV0_9HEMI</name>